<evidence type="ECO:0000256" key="9">
    <source>
        <dbReference type="SAM" id="MobiDB-lite"/>
    </source>
</evidence>
<evidence type="ECO:0000259" key="10">
    <source>
        <dbReference type="Pfam" id="PF07928"/>
    </source>
</evidence>
<dbReference type="GO" id="GO:0015031">
    <property type="term" value="P:protein transport"/>
    <property type="evidence" value="ECO:0007669"/>
    <property type="project" value="UniProtKB-KW"/>
</dbReference>
<feature type="domain" description="Vacuolar protein sorting-associated protein 54 N-terminal" evidence="11">
    <location>
        <begin position="188"/>
        <end position="344"/>
    </location>
</feature>
<name>A0A6V7UHV6_MELEN</name>
<dbReference type="InterPro" id="IPR019515">
    <property type="entry name" value="VPS54_N"/>
</dbReference>
<dbReference type="Gene3D" id="1.20.1280.130">
    <property type="match status" value="1"/>
</dbReference>
<dbReference type="GO" id="GO:0042147">
    <property type="term" value="P:retrograde transport, endosome to Golgi"/>
    <property type="evidence" value="ECO:0007669"/>
    <property type="project" value="InterPro"/>
</dbReference>
<comment type="similarity">
    <text evidence="2">Belongs to the VPS54 family.</text>
</comment>
<dbReference type="GO" id="GO:0005829">
    <property type="term" value="C:cytosol"/>
    <property type="evidence" value="ECO:0007669"/>
    <property type="project" value="GOC"/>
</dbReference>
<dbReference type="Gene3D" id="6.10.250.860">
    <property type="match status" value="1"/>
</dbReference>
<keyword evidence="4" id="KW-0813">Transport</keyword>
<proteinExistence type="inferred from homology"/>
<dbReference type="InterPro" id="IPR039745">
    <property type="entry name" value="Vps54"/>
</dbReference>
<evidence type="ECO:0000256" key="4">
    <source>
        <dbReference type="ARBA" id="ARBA00022448"/>
    </source>
</evidence>
<feature type="coiled-coil region" evidence="8">
    <location>
        <begin position="216"/>
        <end position="246"/>
    </location>
</feature>
<comment type="subcellular location">
    <subcellularLocation>
        <location evidence="1">Golgi apparatus</location>
        <location evidence="1">trans-Golgi network</location>
    </subcellularLocation>
</comment>
<evidence type="ECO:0000256" key="7">
    <source>
        <dbReference type="ARBA" id="ARBA00023054"/>
    </source>
</evidence>
<gene>
    <name evidence="12" type="ORF">MENT_LOCUS12175</name>
</gene>
<comment type="caution">
    <text evidence="12">The sequence shown here is derived from an EMBL/GenBank/DDBJ whole genome shotgun (WGS) entry which is preliminary data.</text>
</comment>
<dbReference type="Proteomes" id="UP000580250">
    <property type="component" value="Unassembled WGS sequence"/>
</dbReference>
<evidence type="ECO:0000256" key="1">
    <source>
        <dbReference type="ARBA" id="ARBA00004601"/>
    </source>
</evidence>
<dbReference type="Pfam" id="PF10475">
    <property type="entry name" value="Vps54_N"/>
    <property type="match status" value="1"/>
</dbReference>
<feature type="domain" description="Vacuolar protein sorting-associated protein 54 C-terminal" evidence="10">
    <location>
        <begin position="686"/>
        <end position="815"/>
    </location>
</feature>
<feature type="region of interest" description="Disordered" evidence="9">
    <location>
        <begin position="480"/>
        <end position="516"/>
    </location>
</feature>
<reference evidence="12 13" key="1">
    <citation type="submission" date="2020-08" db="EMBL/GenBank/DDBJ databases">
        <authorList>
            <person name="Koutsovoulos G."/>
            <person name="Danchin GJ E."/>
        </authorList>
    </citation>
    <scope>NUCLEOTIDE SEQUENCE [LARGE SCALE GENOMIC DNA]</scope>
</reference>
<evidence type="ECO:0000256" key="2">
    <source>
        <dbReference type="ARBA" id="ARBA00009150"/>
    </source>
</evidence>
<keyword evidence="5" id="KW-0653">Protein transport</keyword>
<evidence type="ECO:0000256" key="6">
    <source>
        <dbReference type="ARBA" id="ARBA00023034"/>
    </source>
</evidence>
<feature type="compositionally biased region" description="Low complexity" evidence="9">
    <location>
        <begin position="500"/>
        <end position="516"/>
    </location>
</feature>
<dbReference type="PANTHER" id="PTHR12965">
    <property type="entry name" value="VACUOLAR PROTEIN SORTING 54"/>
    <property type="match status" value="1"/>
</dbReference>
<protein>
    <recommendedName>
        <fullName evidence="3">Vacuolar protein sorting-associated protein 54</fullName>
    </recommendedName>
</protein>
<organism evidence="12 13">
    <name type="scientific">Meloidogyne enterolobii</name>
    <name type="common">Root-knot nematode worm</name>
    <name type="synonym">Meloidogyne mayaguensis</name>
    <dbReference type="NCBI Taxonomy" id="390850"/>
    <lineage>
        <taxon>Eukaryota</taxon>
        <taxon>Metazoa</taxon>
        <taxon>Ecdysozoa</taxon>
        <taxon>Nematoda</taxon>
        <taxon>Chromadorea</taxon>
        <taxon>Rhabditida</taxon>
        <taxon>Tylenchina</taxon>
        <taxon>Tylenchomorpha</taxon>
        <taxon>Tylenchoidea</taxon>
        <taxon>Meloidogynidae</taxon>
        <taxon>Meloidogyninae</taxon>
        <taxon>Meloidogyne</taxon>
    </lineage>
</organism>
<dbReference type="PANTHER" id="PTHR12965:SF0">
    <property type="entry name" value="VACUOLAR PROTEIN SORTING-ASSOCIATED PROTEIN 54"/>
    <property type="match status" value="1"/>
</dbReference>
<sequence length="928" mass="106447">MSYYTQNLAAVLSDPKRTRSEVSAFFTRHWGEQFIPRKTIPPAQTIPSISLEHFRQYLATTAKKHKQYLKARRALRQKQTQQNGEEERISRDEVADIFFSPTFSRHTQHTFEAVFLEPKPGEIDNLFSPIEKRKEAIKQQQQNQNPFIERHESCGSLYSIQSGQQQQSLLPIEASNGRFFRACLRLQNKLEFFDDAISTLLNQQLENRSEQFWKSVNSYEALHDDLEESIERIKIARQKLAKTKLELCQRSQNLLQLYYAKINRQRLFDKLQEIACLRDAQLTVQMLLNQDDVPRALECIQTAMEVLSADLRAVNCFRHLGSQLEETKKMIGKMLLEEFEQVIQKEFAWPIEEQKRKQFFDDEEEDDGEISNLYPIIFSLVRCHEFRFLAILREEINATVKNSTKQIVKAQILTHLDADTIGYNPTTLSEHICKLTSSQWDATLLAVVNCLIILCNKIKSIQQLIIKCADQAALEESEQLQKQQQQKSRSDSMNKSSAQNSGTSTPSNGNSVGSSSVPLGTPGSLLSLPCHNINQLRAASIQLIGHAIYLCEERISKRIQSRFKDNVLEKCLPLEFHKTCQIIEEFKQKCKQIDECGQQQQQSRSHCQTIIQQITNKFISKFTEARQRELSATIDAEPWKPAHINSNIQRIVDCYVQDGVLTTDTNNETINGEDEEPKEMLKLKDEEFIVIGSALLLINILASYSDLLRLFPTAGMELSMDVVQCLKLFNSRTCQLILGAGARQLVGLKSINVKHLALASRSLQLIALFIPTLKQSFVEHLPVERQTSLRHFDSTARDYADHIGEIKDKLLGMMDRELLVALEEWKPEGKSPTPQFQQIVMQIGKFYSSYSSIMPPELTTKMLHLIHENLKLYFKQNVHSRGVTPHDSIAYGMAGQDFAYYVENVRALPHCQSFPDDSINDVLQQIKK</sequence>
<dbReference type="OrthoDB" id="10259024at2759"/>
<dbReference type="Pfam" id="PF07928">
    <property type="entry name" value="Vps54"/>
    <property type="match status" value="1"/>
</dbReference>
<evidence type="ECO:0000256" key="3">
    <source>
        <dbReference type="ARBA" id="ARBA00017665"/>
    </source>
</evidence>
<evidence type="ECO:0000256" key="5">
    <source>
        <dbReference type="ARBA" id="ARBA00022927"/>
    </source>
</evidence>
<evidence type="ECO:0000313" key="13">
    <source>
        <dbReference type="Proteomes" id="UP000580250"/>
    </source>
</evidence>
<dbReference type="GO" id="GO:0006896">
    <property type="term" value="P:Golgi to vacuole transport"/>
    <property type="evidence" value="ECO:0007669"/>
    <property type="project" value="TreeGrafter"/>
</dbReference>
<evidence type="ECO:0000256" key="8">
    <source>
        <dbReference type="SAM" id="Coils"/>
    </source>
</evidence>
<keyword evidence="6" id="KW-0333">Golgi apparatus</keyword>
<keyword evidence="7 8" id="KW-0175">Coiled coil</keyword>
<dbReference type="GO" id="GO:0019905">
    <property type="term" value="F:syntaxin binding"/>
    <property type="evidence" value="ECO:0007669"/>
    <property type="project" value="TreeGrafter"/>
</dbReference>
<dbReference type="EMBL" id="CAJEWN010000061">
    <property type="protein sequence ID" value="CAD2156233.1"/>
    <property type="molecule type" value="Genomic_DNA"/>
</dbReference>
<dbReference type="InterPro" id="IPR012501">
    <property type="entry name" value="Vps54_C"/>
</dbReference>
<evidence type="ECO:0000313" key="12">
    <source>
        <dbReference type="EMBL" id="CAD2156233.1"/>
    </source>
</evidence>
<dbReference type="GO" id="GO:0000938">
    <property type="term" value="C:GARP complex"/>
    <property type="evidence" value="ECO:0007669"/>
    <property type="project" value="InterPro"/>
</dbReference>
<evidence type="ECO:0000259" key="11">
    <source>
        <dbReference type="Pfam" id="PF10475"/>
    </source>
</evidence>
<accession>A0A6V7UHV6</accession>
<dbReference type="AlphaFoldDB" id="A0A6V7UHV6"/>